<name>A0A916IWJ2_9BURK</name>
<proteinExistence type="predicted"/>
<feature type="transmembrane region" description="Helical" evidence="1">
    <location>
        <begin position="239"/>
        <end position="257"/>
    </location>
</feature>
<feature type="transmembrane region" description="Helical" evidence="1">
    <location>
        <begin position="188"/>
        <end position="219"/>
    </location>
</feature>
<evidence type="ECO:0008006" key="4">
    <source>
        <dbReference type="Google" id="ProtNLM"/>
    </source>
</evidence>
<evidence type="ECO:0000313" key="3">
    <source>
        <dbReference type="Proteomes" id="UP000672934"/>
    </source>
</evidence>
<dbReference type="Proteomes" id="UP000672934">
    <property type="component" value="Unassembled WGS sequence"/>
</dbReference>
<feature type="transmembrane region" description="Helical" evidence="1">
    <location>
        <begin position="113"/>
        <end position="133"/>
    </location>
</feature>
<reference evidence="2" key="1">
    <citation type="submission" date="2021-03" db="EMBL/GenBank/DDBJ databases">
        <authorList>
            <person name="Peeters C."/>
        </authorList>
    </citation>
    <scope>NUCLEOTIDE SEQUENCE</scope>
    <source>
        <strain evidence="2">LMG 31506</strain>
    </source>
</reference>
<feature type="transmembrane region" description="Helical" evidence="1">
    <location>
        <begin position="357"/>
        <end position="374"/>
    </location>
</feature>
<dbReference type="EMBL" id="CAJPUY010000011">
    <property type="protein sequence ID" value="CAG2146164.1"/>
    <property type="molecule type" value="Genomic_DNA"/>
</dbReference>
<feature type="transmembrane region" description="Helical" evidence="1">
    <location>
        <begin position="84"/>
        <end position="101"/>
    </location>
</feature>
<dbReference type="PROSITE" id="PS51257">
    <property type="entry name" value="PROKAR_LIPOPROTEIN"/>
    <property type="match status" value="1"/>
</dbReference>
<gene>
    <name evidence="2" type="ORF">LMG31506_03339</name>
</gene>
<sequence>MFKILLLLGSIVLFFLSVVIPNSMQNATAACLVLCAVFALPNIRLNRNFQLLLSLYLLSCAVTVFYILVGLSAGAVQEAVQQTVIIYILSPLLWILIVSGLTNLLDDEAFRRWIMVFMMLCVSTVPLFFYLFLQGYDDAVHFFIKEANVDLTEGNVAATIHVYGSFIFLSGGMFAAPGLVRGNAARVLVLSALAAVAITSGRSALMISIPTGVLLGLVLNSRMAPSAASPRSARGFRSVLQTGLVICAILLAMAMTLDDISLPYIFSNMVEKLTSGGGPARAEQFNALMDGVARHWALGSGHGIGVNYLRNDDYPWRYELVWVATILRVGVIGSLIYLLPFLTYVVVFLRRWSARRLSELDIFFFAGFVTAFLASNTNPYVEAFTFQWMYILPTAHLLNRGSARNGARQ</sequence>
<evidence type="ECO:0000313" key="2">
    <source>
        <dbReference type="EMBL" id="CAG2146164.1"/>
    </source>
</evidence>
<keyword evidence="1" id="KW-1133">Transmembrane helix</keyword>
<keyword evidence="1" id="KW-0812">Transmembrane</keyword>
<feature type="transmembrane region" description="Helical" evidence="1">
    <location>
        <begin position="51"/>
        <end position="72"/>
    </location>
</feature>
<dbReference type="RefSeq" id="WP_211948275.1">
    <property type="nucleotide sequence ID" value="NZ_CAJPUY010000011.1"/>
</dbReference>
<dbReference type="AlphaFoldDB" id="A0A916IWJ2"/>
<feature type="transmembrane region" description="Helical" evidence="1">
    <location>
        <begin position="320"/>
        <end position="345"/>
    </location>
</feature>
<organism evidence="2 3">
    <name type="scientific">Cupriavidus yeoncheonensis</name>
    <dbReference type="NCBI Taxonomy" id="1462994"/>
    <lineage>
        <taxon>Bacteria</taxon>
        <taxon>Pseudomonadati</taxon>
        <taxon>Pseudomonadota</taxon>
        <taxon>Betaproteobacteria</taxon>
        <taxon>Burkholderiales</taxon>
        <taxon>Burkholderiaceae</taxon>
        <taxon>Cupriavidus</taxon>
    </lineage>
</organism>
<keyword evidence="3" id="KW-1185">Reference proteome</keyword>
<keyword evidence="1" id="KW-0472">Membrane</keyword>
<accession>A0A916IWJ2</accession>
<protein>
    <recommendedName>
        <fullName evidence="4">O-antigen ligase domain-containing protein</fullName>
    </recommendedName>
</protein>
<evidence type="ECO:0000256" key="1">
    <source>
        <dbReference type="SAM" id="Phobius"/>
    </source>
</evidence>
<comment type="caution">
    <text evidence="2">The sequence shown here is derived from an EMBL/GenBank/DDBJ whole genome shotgun (WGS) entry which is preliminary data.</text>
</comment>
<feature type="transmembrane region" description="Helical" evidence="1">
    <location>
        <begin position="154"/>
        <end position="176"/>
    </location>
</feature>